<evidence type="ECO:0000256" key="3">
    <source>
        <dbReference type="ARBA" id="ARBA00022621"/>
    </source>
</evidence>
<feature type="domain" description="Tyrosinase copper-binding" evidence="9">
    <location>
        <begin position="1047"/>
        <end position="1058"/>
    </location>
</feature>
<evidence type="ECO:0000256" key="5">
    <source>
        <dbReference type="ARBA" id="ARBA00023008"/>
    </source>
</evidence>
<organism evidence="10 11">
    <name type="scientific">Batillaria attramentaria</name>
    <dbReference type="NCBI Taxonomy" id="370345"/>
    <lineage>
        <taxon>Eukaryota</taxon>
        <taxon>Metazoa</taxon>
        <taxon>Spiralia</taxon>
        <taxon>Lophotrochozoa</taxon>
        <taxon>Mollusca</taxon>
        <taxon>Gastropoda</taxon>
        <taxon>Caenogastropoda</taxon>
        <taxon>Sorbeoconcha</taxon>
        <taxon>Cerithioidea</taxon>
        <taxon>Batillariidae</taxon>
        <taxon>Batillaria</taxon>
    </lineage>
</organism>
<keyword evidence="2" id="KW-0813">Transport</keyword>
<evidence type="ECO:0000313" key="10">
    <source>
        <dbReference type="EMBL" id="KAK7465059.1"/>
    </source>
</evidence>
<dbReference type="InterPro" id="IPR036848">
    <property type="entry name" value="Haemocyanin_C_sf"/>
</dbReference>
<dbReference type="InterPro" id="IPR008922">
    <property type="entry name" value="Di-copper_centre_dom_sf"/>
</dbReference>
<feature type="domain" description="Tyrosinase copper-binding" evidence="8">
    <location>
        <begin position="912"/>
        <end position="929"/>
    </location>
</feature>
<evidence type="ECO:0000256" key="4">
    <source>
        <dbReference type="ARBA" id="ARBA00022723"/>
    </source>
</evidence>
<dbReference type="GO" id="GO:0005344">
    <property type="term" value="F:oxygen carrier activity"/>
    <property type="evidence" value="ECO:0007669"/>
    <property type="project" value="UniProtKB-KW"/>
</dbReference>
<evidence type="ECO:0000256" key="6">
    <source>
        <dbReference type="ARBA" id="ARBA00023157"/>
    </source>
</evidence>
<comment type="function">
    <text evidence="1">Hemocyanins are copper-containing oxygen carriers occurring freely dissolved in the hemolymph of many mollusks and arthropods.</text>
</comment>
<evidence type="ECO:0000259" key="8">
    <source>
        <dbReference type="PROSITE" id="PS00497"/>
    </source>
</evidence>
<proteinExistence type="predicted"/>
<feature type="non-terminal residue" evidence="10">
    <location>
        <position position="1"/>
    </location>
</feature>
<evidence type="ECO:0000313" key="11">
    <source>
        <dbReference type="Proteomes" id="UP001519460"/>
    </source>
</evidence>
<dbReference type="InterPro" id="IPR050316">
    <property type="entry name" value="Tyrosinase/Hemocyanin"/>
</dbReference>
<dbReference type="SUPFAM" id="SSF48056">
    <property type="entry name" value="Di-copper centre-containing domain"/>
    <property type="match status" value="3"/>
</dbReference>
<evidence type="ECO:0000259" key="9">
    <source>
        <dbReference type="PROSITE" id="PS00498"/>
    </source>
</evidence>
<dbReference type="Gene3D" id="1.10.1280.10">
    <property type="entry name" value="Di-copper center containing domain from catechol oxidase"/>
    <property type="match status" value="3"/>
</dbReference>
<dbReference type="PROSITE" id="PS00498">
    <property type="entry name" value="TYROSINASE_2"/>
    <property type="match status" value="3"/>
</dbReference>
<dbReference type="Gene3D" id="2.60.40.2570">
    <property type="match status" value="1"/>
</dbReference>
<keyword evidence="5" id="KW-0186">Copper</keyword>
<sequence>YDITKALEKAHLDARDQFTFQLTITALNGTVLDSHLLKDPTVIFQPATHAPGDYQVPANMVRKDLSRLSERDIMSLKSAMHDLQDDEGKLGWQALASYHGVPALCPSPEVAEFACCIHGMPTFPHWHRLYTLAVGHALKNHGSAVAVPYWDWTLPMDHLPELFTEETYYDAWKDEVFLNPFSRGYVKEVDGYTVRDPQPELWKLSKDGQHSVLFDEVLLALEQEDFCDFEVQFEVTHNAIHYLVGGHQTYALSSLHYSSYDPIFFVHHSFVDKIWAVWQELQKRRHKSHDRADCAVNFMHEPMHPFDNTDLNPDPIIRANAVPQKVFNYVGLGYKYDNLDIGGKSLDELEDLIHEHQSHPRVFAGFHLQGIHTSADVVFSICKNGVGTNCTRAGAFFILGGDKEMAWSFDRVYKYDITDALHDAHIAPEDVFDTHAPFQLVYEVHDVSGKRLPDNVISAPTIIFEPARAGRSIRKNINDLTSAEIQSLKDSLQKVIDAPGMNYQRLASWHGWPGLCEHNGRKVACCHHGAQIGLPYWDWTESFTELPALVTDDDHNPFHSGVVEALHETTSRAPRPQLFKDPELGEESFFYRQILLAFEQRDFCDFEVQFEVTHNAIHSWIGGSSPYGMSTLEYSAYDPIFFLHHANVDRQFAIWQALQKYRGLDYNSANCNIQELLMPLEPFNWDVNPIIVVRDYARGIDAFNYEQYSYQYDDLNFHGMTIAELEELLEERRHEDRVFLNFMLHGIETSADVTFDLCDSHDRCNFAGTFAILGGPLEMPWRFDRLFKYDVTKVFQQMHLRPDSDYHVQIHIRSVNGTELDPHLIEAPSVSFVPGIKDGRVHYDDPRPTDFGDLVRSEVSSLTLEEVNSLTNALYKLQNDHGPNGFEAIASFHGAPGLCPEKAANKYSCCQHGMPVFPHWHRLLTVQFERALKEKGSVVGIPYWDWTRPAKGLPQLFTDSHGTNPFGTYDIQSAGHFVERDVQADVLEHLTDEHFEDSLFHQALETLEETNYCDFEVQFEMLHNAIHFLVGGAKTYSMSTLEYSAFDPFFMVHHSSIDRIWRIWQELQKIRRYLLKPLHPFSYETVNADELTRANAAPLQIFDTNKFHYHYDNLELGGHSVKELNELIKDMRSESRLFVALVLFGFGTSASVQVDIDHNGHKEKIGTFYVLGGETEMPWAYERAYKLDMTEAARKLNMDQNSIFNFEVSVTKYDGTPLTVDLPSPFVIHRPANADYDVHILPMSPLTELPPKIVLRKGARVIFQRTHPLVTGPIKEVGSFTNSVYCAIPPGDANSYHLDTEYSLQPGTYYFVSGDEERCRMGRSAQITVDDE</sequence>
<evidence type="ECO:0000256" key="7">
    <source>
        <dbReference type="ARBA" id="ARBA00023180"/>
    </source>
</evidence>
<feature type="domain" description="Tyrosinase copper-binding" evidence="9">
    <location>
        <begin position="638"/>
        <end position="649"/>
    </location>
</feature>
<gene>
    <name evidence="10" type="ORF">BaRGS_00037756</name>
</gene>
<dbReference type="PANTHER" id="PTHR11474">
    <property type="entry name" value="TYROSINASE FAMILY MEMBER"/>
    <property type="match status" value="1"/>
</dbReference>
<keyword evidence="4" id="KW-0479">Metal-binding</keyword>
<dbReference type="SUPFAM" id="SSF81277">
    <property type="entry name" value="C-terminal domain of mollusc hemocyanin"/>
    <property type="match status" value="4"/>
</dbReference>
<protein>
    <recommendedName>
        <fullName evidence="8 9">Tyrosinase copper-binding domain-containing protein</fullName>
    </recommendedName>
</protein>
<reference evidence="10 11" key="1">
    <citation type="journal article" date="2023" name="Sci. Data">
        <title>Genome assembly of the Korean intertidal mud-creeper Batillaria attramentaria.</title>
        <authorList>
            <person name="Patra A.K."/>
            <person name="Ho P.T."/>
            <person name="Jun S."/>
            <person name="Lee S.J."/>
            <person name="Kim Y."/>
            <person name="Won Y.J."/>
        </authorList>
    </citation>
    <scope>NUCLEOTIDE SEQUENCE [LARGE SCALE GENOMIC DNA]</scope>
    <source>
        <strain evidence="10">Wonlab-2016</strain>
    </source>
</reference>
<dbReference type="PROSITE" id="PS00497">
    <property type="entry name" value="TYROSINASE_1"/>
    <property type="match status" value="1"/>
</dbReference>
<comment type="caution">
    <text evidence="10">The sequence shown here is derived from an EMBL/GenBank/DDBJ whole genome shotgun (WGS) entry which is preliminary data.</text>
</comment>
<keyword evidence="6" id="KW-1015">Disulfide bond</keyword>
<dbReference type="InterPro" id="IPR028999">
    <property type="entry name" value="Beta-sandwich_Haemocyanin"/>
</dbReference>
<dbReference type="Proteomes" id="UP001519460">
    <property type="component" value="Unassembled WGS sequence"/>
</dbReference>
<keyword evidence="11" id="KW-1185">Reference proteome</keyword>
<evidence type="ECO:0000256" key="2">
    <source>
        <dbReference type="ARBA" id="ARBA00022448"/>
    </source>
</evidence>
<dbReference type="Gene3D" id="2.60.310.10">
    <property type="entry name" value="Haemocyanin C-terminal domain"/>
    <property type="match status" value="4"/>
</dbReference>
<dbReference type="PRINTS" id="PR00092">
    <property type="entry name" value="TYROSINASE"/>
</dbReference>
<dbReference type="Pfam" id="PF14830">
    <property type="entry name" value="Haemocyan_bet_s"/>
    <property type="match status" value="4"/>
</dbReference>
<dbReference type="InterPro" id="IPR002227">
    <property type="entry name" value="Tyrosinase_Cu-bd"/>
</dbReference>
<dbReference type="GO" id="GO:0046872">
    <property type="term" value="F:metal ion binding"/>
    <property type="evidence" value="ECO:0007669"/>
    <property type="project" value="UniProtKB-KW"/>
</dbReference>
<feature type="domain" description="Tyrosinase copper-binding" evidence="9">
    <location>
        <begin position="261"/>
        <end position="272"/>
    </location>
</feature>
<name>A0ABD0J801_9CAEN</name>
<keyword evidence="7" id="KW-0325">Glycoprotein</keyword>
<keyword evidence="3" id="KW-0561">Oxygen transport</keyword>
<dbReference type="EMBL" id="JACVVK020000579">
    <property type="protein sequence ID" value="KAK7465059.1"/>
    <property type="molecule type" value="Genomic_DNA"/>
</dbReference>
<dbReference type="Pfam" id="PF00264">
    <property type="entry name" value="Tyrosinase"/>
    <property type="match status" value="3"/>
</dbReference>
<evidence type="ECO:0000256" key="1">
    <source>
        <dbReference type="ARBA" id="ARBA00002958"/>
    </source>
</evidence>
<accession>A0ABD0J801</accession>